<name>A0A951PJB3_9CYAN</name>
<reference evidence="1" key="2">
    <citation type="journal article" date="2022" name="Microbiol. Resour. Announc.">
        <title>Metagenome Sequencing to Explore Phylogenomics of Terrestrial Cyanobacteria.</title>
        <authorList>
            <person name="Ward R.D."/>
            <person name="Stajich J.E."/>
            <person name="Johansen J.R."/>
            <person name="Huntemann M."/>
            <person name="Clum A."/>
            <person name="Foster B."/>
            <person name="Foster B."/>
            <person name="Roux S."/>
            <person name="Palaniappan K."/>
            <person name="Varghese N."/>
            <person name="Mukherjee S."/>
            <person name="Reddy T.B.K."/>
            <person name="Daum C."/>
            <person name="Copeland A."/>
            <person name="Chen I.A."/>
            <person name="Ivanova N.N."/>
            <person name="Kyrpides N.C."/>
            <person name="Shapiro N."/>
            <person name="Eloe-Fadrosh E.A."/>
            <person name="Pietrasiak N."/>
        </authorList>
    </citation>
    <scope>NUCLEOTIDE SEQUENCE</scope>
    <source>
        <strain evidence="1">CPER-KK1</strain>
    </source>
</reference>
<dbReference type="Proteomes" id="UP000753908">
    <property type="component" value="Unassembled WGS sequence"/>
</dbReference>
<evidence type="ECO:0000313" key="2">
    <source>
        <dbReference type="Proteomes" id="UP000753908"/>
    </source>
</evidence>
<evidence type="ECO:0000313" key="1">
    <source>
        <dbReference type="EMBL" id="MBW4545015.1"/>
    </source>
</evidence>
<gene>
    <name evidence="1" type="ORF">KME25_11295</name>
</gene>
<protein>
    <submittedName>
        <fullName evidence="1">Uncharacterized protein</fullName>
    </submittedName>
</protein>
<reference evidence="1" key="1">
    <citation type="submission" date="2021-05" db="EMBL/GenBank/DDBJ databases">
        <authorList>
            <person name="Pietrasiak N."/>
            <person name="Ward R."/>
            <person name="Stajich J.E."/>
            <person name="Kurbessoian T."/>
        </authorList>
    </citation>
    <scope>NUCLEOTIDE SEQUENCE</scope>
    <source>
        <strain evidence="1">CPER-KK1</strain>
    </source>
</reference>
<dbReference type="EMBL" id="JAHHIF010000012">
    <property type="protein sequence ID" value="MBW4545015.1"/>
    <property type="molecule type" value="Genomic_DNA"/>
</dbReference>
<comment type="caution">
    <text evidence="1">The sequence shown here is derived from an EMBL/GenBank/DDBJ whole genome shotgun (WGS) entry which is preliminary data.</text>
</comment>
<sequence length="68" mass="8171">MMSCRLYWRTVRLTYPWLPLAIALWRMASSTGVQRSRSQVRFWMLLTRIDFANLFAIAIEISQPEYWA</sequence>
<organism evidence="1 2">
    <name type="scientific">Symplocastrum torsivum CPER-KK1</name>
    <dbReference type="NCBI Taxonomy" id="450513"/>
    <lineage>
        <taxon>Bacteria</taxon>
        <taxon>Bacillati</taxon>
        <taxon>Cyanobacteriota</taxon>
        <taxon>Cyanophyceae</taxon>
        <taxon>Oscillatoriophycideae</taxon>
        <taxon>Oscillatoriales</taxon>
        <taxon>Microcoleaceae</taxon>
        <taxon>Symplocastrum</taxon>
    </lineage>
</organism>
<dbReference type="AlphaFoldDB" id="A0A951PJB3"/>
<accession>A0A951PJB3</accession>
<proteinExistence type="predicted"/>